<name>A0A916J2A0_9PROT</name>
<comment type="caution">
    <text evidence="1">The sequence shown here is derived from an EMBL/GenBank/DDBJ whole genome shotgun (WGS) entry which is preliminary data.</text>
</comment>
<evidence type="ECO:0000313" key="2">
    <source>
        <dbReference type="Proteomes" id="UP000742786"/>
    </source>
</evidence>
<proteinExistence type="predicted"/>
<dbReference type="Proteomes" id="UP000742786">
    <property type="component" value="Unassembled WGS sequence"/>
</dbReference>
<keyword evidence="2" id="KW-1185">Reference proteome</keyword>
<protein>
    <submittedName>
        <fullName evidence="1">Uncharacterized protein</fullName>
    </submittedName>
</protein>
<evidence type="ECO:0000313" key="1">
    <source>
        <dbReference type="EMBL" id="CAG4882837.1"/>
    </source>
</evidence>
<reference evidence="1" key="1">
    <citation type="submission" date="2021-04" db="EMBL/GenBank/DDBJ databases">
        <authorList>
            <person name="Hornung B."/>
        </authorList>
    </citation>
    <scope>NUCLEOTIDE SEQUENCE</scope>
    <source>
        <strain evidence="1">G5G6</strain>
    </source>
</reference>
<dbReference type="AlphaFoldDB" id="A0A916J2A0"/>
<gene>
    <name evidence="1" type="ORF">GTOL_10719</name>
</gene>
<dbReference type="RefSeq" id="WP_220634869.1">
    <property type="nucleotide sequence ID" value="NZ_CAJQUM010000001.1"/>
</dbReference>
<dbReference type="EMBL" id="CAJQUM010000001">
    <property type="protein sequence ID" value="CAG4882837.1"/>
    <property type="molecule type" value="Genomic_DNA"/>
</dbReference>
<accession>A0A916J2A0</accession>
<organism evidence="1 2">
    <name type="scientific">Georgfuchsia toluolica</name>
    <dbReference type="NCBI Taxonomy" id="424218"/>
    <lineage>
        <taxon>Bacteria</taxon>
        <taxon>Pseudomonadati</taxon>
        <taxon>Pseudomonadota</taxon>
        <taxon>Betaproteobacteria</taxon>
        <taxon>Nitrosomonadales</taxon>
        <taxon>Sterolibacteriaceae</taxon>
        <taxon>Georgfuchsia</taxon>
    </lineage>
</organism>
<sequence length="127" mass="14567">MSTPNALRELKNHDLVDDIAKPGVRYEKRLTRLLMTFPDCTTQTLEELRKPKLDAWNLNKENSRAWLALNMMTEARSGFIVFNEGTKEDREIDFVLLCQKLAADQSWVGSLHDEIQLGAKARGCDCR</sequence>